<dbReference type="EMBL" id="FTOO01000008">
    <property type="protein sequence ID" value="SIS96919.1"/>
    <property type="molecule type" value="Genomic_DNA"/>
</dbReference>
<sequence>MDSKWSVYATMVCSNSEDLYRIIDFLNRNLKDKDVIFGMAKSEQHPDKVQITIYRTDAT</sequence>
<dbReference type="Proteomes" id="UP000186156">
    <property type="component" value="Unassembled WGS sequence"/>
</dbReference>
<name>A0A1N7NFG5_9BACL</name>
<dbReference type="RefSeq" id="WP_076347694.1">
    <property type="nucleotide sequence ID" value="NZ_FTOO01000008.1"/>
</dbReference>
<dbReference type="PIRSF" id="PIRSF036698">
    <property type="entry name" value="UCP036698"/>
    <property type="match status" value="1"/>
</dbReference>
<accession>A0A1N7NFG5</accession>
<proteinExistence type="predicted"/>
<dbReference type="InterPro" id="IPR012190">
    <property type="entry name" value="UCP036698"/>
</dbReference>
<dbReference type="Pfam" id="PF14084">
    <property type="entry name" value="DUF4264"/>
    <property type="match status" value="1"/>
</dbReference>
<evidence type="ECO:0000313" key="2">
    <source>
        <dbReference type="Proteomes" id="UP000186156"/>
    </source>
</evidence>
<organism evidence="1 2">
    <name type="scientific">Alicyclobacillus vulcanalis</name>
    <dbReference type="NCBI Taxonomy" id="252246"/>
    <lineage>
        <taxon>Bacteria</taxon>
        <taxon>Bacillati</taxon>
        <taxon>Bacillota</taxon>
        <taxon>Bacilli</taxon>
        <taxon>Bacillales</taxon>
        <taxon>Alicyclobacillaceae</taxon>
        <taxon>Alicyclobacillus</taxon>
    </lineage>
</organism>
<gene>
    <name evidence="1" type="ORF">SAMN05421799_10874</name>
</gene>
<dbReference type="STRING" id="252246.SAMN05421799_10874"/>
<evidence type="ECO:0008006" key="3">
    <source>
        <dbReference type="Google" id="ProtNLM"/>
    </source>
</evidence>
<dbReference type="OrthoDB" id="2382360at2"/>
<keyword evidence="2" id="KW-1185">Reference proteome</keyword>
<protein>
    <recommendedName>
        <fullName evidence="3">DUF4264 domain-containing protein</fullName>
    </recommendedName>
</protein>
<evidence type="ECO:0000313" key="1">
    <source>
        <dbReference type="EMBL" id="SIS96919.1"/>
    </source>
</evidence>
<dbReference type="AlphaFoldDB" id="A0A1N7NFG5"/>
<reference evidence="2" key="1">
    <citation type="submission" date="2017-01" db="EMBL/GenBank/DDBJ databases">
        <authorList>
            <person name="Varghese N."/>
            <person name="Submissions S."/>
        </authorList>
    </citation>
    <scope>NUCLEOTIDE SEQUENCE [LARGE SCALE GENOMIC DNA]</scope>
    <source>
        <strain evidence="2">DSM 16176</strain>
    </source>
</reference>